<keyword evidence="2" id="KW-1185">Reference proteome</keyword>
<dbReference type="RefSeq" id="WP_160366115.1">
    <property type="nucleotide sequence ID" value="NZ_JACEIB010000006.1"/>
</dbReference>
<evidence type="ECO:0000313" key="2">
    <source>
        <dbReference type="Proteomes" id="UP000570166"/>
    </source>
</evidence>
<proteinExistence type="predicted"/>
<organism evidence="1 2">
    <name type="scientific">Sphingomonas chungangi</name>
    <dbReference type="NCBI Taxonomy" id="2683589"/>
    <lineage>
        <taxon>Bacteria</taxon>
        <taxon>Pseudomonadati</taxon>
        <taxon>Pseudomonadota</taxon>
        <taxon>Alphaproteobacteria</taxon>
        <taxon>Sphingomonadales</taxon>
        <taxon>Sphingomonadaceae</taxon>
        <taxon>Sphingomonas</taxon>
    </lineage>
</organism>
<comment type="caution">
    <text evidence="1">The sequence shown here is derived from an EMBL/GenBank/DDBJ whole genome shotgun (WGS) entry which is preliminary data.</text>
</comment>
<dbReference type="Proteomes" id="UP000570166">
    <property type="component" value="Unassembled WGS sequence"/>
</dbReference>
<dbReference type="EMBL" id="JACEIB010000006">
    <property type="protein sequence ID" value="MBA2934662.1"/>
    <property type="molecule type" value="Genomic_DNA"/>
</dbReference>
<name>A0A838L7I7_9SPHN</name>
<reference evidence="1 2" key="1">
    <citation type="submission" date="2020-07" db="EMBL/GenBank/DDBJ databases">
        <authorList>
            <person name="Sun Q."/>
        </authorList>
    </citation>
    <scope>NUCLEOTIDE SEQUENCE [LARGE SCALE GENOMIC DNA]</scope>
    <source>
        <strain evidence="1 2">CGMCC 1.13654</strain>
    </source>
</reference>
<sequence length="51" mass="5998">MNEDDLDYFIRRANEERQRADQCSDPAVAQIHRELAAHYENALASLHQDRD</sequence>
<accession>A0A838L7I7</accession>
<gene>
    <name evidence="1" type="ORF">HZF05_11205</name>
</gene>
<dbReference type="AlphaFoldDB" id="A0A838L7I7"/>
<protein>
    <submittedName>
        <fullName evidence="1">Uncharacterized protein</fullName>
    </submittedName>
</protein>
<evidence type="ECO:0000313" key="1">
    <source>
        <dbReference type="EMBL" id="MBA2934662.1"/>
    </source>
</evidence>